<dbReference type="Gene3D" id="1.10.472.10">
    <property type="entry name" value="Cyclin-like"/>
    <property type="match status" value="1"/>
</dbReference>
<comment type="caution">
    <text evidence="1">The sequence shown here is derived from an EMBL/GenBank/DDBJ whole genome shotgun (WGS) entry which is preliminary data.</text>
</comment>
<dbReference type="Proteomes" id="UP000324800">
    <property type="component" value="Unassembled WGS sequence"/>
</dbReference>
<name>A0A5J4WP80_9EUKA</name>
<sequence>MKIKKYEENNKTNSIFASFGIPTKNKKNNSMDCQQSINTLEFGQITIQNCLATQNEIEQPQFDTAQPDDAFLAFLARDLCFGAYNQPNTGAYPVMTINADGTANLIYADGRVITESSQITKTGEIFGILCTIRNSFDMRKTEMLQCMLFMRRLLTKGRVLINPWSLKRLLIGCLIVSIKVNRDNVPLNLFVAQALGVRHVSLNEWERSTLQGLEFEVGVSYEEYTQLDYALHAALAQ</sequence>
<dbReference type="AlphaFoldDB" id="A0A5J4WP80"/>
<dbReference type="InterPro" id="IPR036915">
    <property type="entry name" value="Cyclin-like_sf"/>
</dbReference>
<dbReference type="EMBL" id="SNRW01001341">
    <property type="protein sequence ID" value="KAA6396780.1"/>
    <property type="molecule type" value="Genomic_DNA"/>
</dbReference>
<protein>
    <submittedName>
        <fullName evidence="1">Uncharacterized protein</fullName>
    </submittedName>
</protein>
<accession>A0A5J4WP80</accession>
<dbReference type="OrthoDB" id="337735at2759"/>
<gene>
    <name evidence="1" type="ORF">EZS28_007692</name>
</gene>
<evidence type="ECO:0000313" key="1">
    <source>
        <dbReference type="EMBL" id="KAA6396780.1"/>
    </source>
</evidence>
<organism evidence="1 2">
    <name type="scientific">Streblomastix strix</name>
    <dbReference type="NCBI Taxonomy" id="222440"/>
    <lineage>
        <taxon>Eukaryota</taxon>
        <taxon>Metamonada</taxon>
        <taxon>Preaxostyla</taxon>
        <taxon>Oxymonadida</taxon>
        <taxon>Streblomastigidae</taxon>
        <taxon>Streblomastix</taxon>
    </lineage>
</organism>
<reference evidence="1 2" key="1">
    <citation type="submission" date="2019-03" db="EMBL/GenBank/DDBJ databases">
        <title>Single cell metagenomics reveals metabolic interactions within the superorganism composed of flagellate Streblomastix strix and complex community of Bacteroidetes bacteria on its surface.</title>
        <authorList>
            <person name="Treitli S.C."/>
            <person name="Kolisko M."/>
            <person name="Husnik F."/>
            <person name="Keeling P."/>
            <person name="Hampl V."/>
        </authorList>
    </citation>
    <scope>NUCLEOTIDE SEQUENCE [LARGE SCALE GENOMIC DNA]</scope>
    <source>
        <strain evidence="1">ST1C</strain>
    </source>
</reference>
<proteinExistence type="predicted"/>
<dbReference type="SUPFAM" id="SSF47954">
    <property type="entry name" value="Cyclin-like"/>
    <property type="match status" value="1"/>
</dbReference>
<evidence type="ECO:0000313" key="2">
    <source>
        <dbReference type="Proteomes" id="UP000324800"/>
    </source>
</evidence>